<dbReference type="InterPro" id="IPR001680">
    <property type="entry name" value="WD40_rpt"/>
</dbReference>
<dbReference type="OrthoDB" id="341486at2759"/>
<feature type="domain" description="GATOR2 complex protein MIO zinc-ribbon like" evidence="5">
    <location>
        <begin position="929"/>
        <end position="1055"/>
    </location>
</feature>
<dbReference type="Pfam" id="PF17034">
    <property type="entry name" value="zinc_ribbon_16"/>
    <property type="match status" value="1"/>
</dbReference>
<dbReference type="SMART" id="SM00320">
    <property type="entry name" value="WD40"/>
    <property type="match status" value="4"/>
</dbReference>
<gene>
    <name evidence="7" type="ORF">PENSUB_5899</name>
</gene>
<dbReference type="AlphaFoldDB" id="A0A1Q5UQT0"/>
<dbReference type="InterPro" id="IPR037593">
    <property type="entry name" value="MIOS/Sea4"/>
</dbReference>
<protein>
    <submittedName>
        <fullName evidence="7">SEH-associated protein 4</fullName>
    </submittedName>
</protein>
<dbReference type="InterPro" id="IPR049092">
    <property type="entry name" value="MIOS_a-sol"/>
</dbReference>
<evidence type="ECO:0000313" key="8">
    <source>
        <dbReference type="Proteomes" id="UP000186955"/>
    </source>
</evidence>
<feature type="compositionally biased region" description="Basic and acidic residues" evidence="4">
    <location>
        <begin position="16"/>
        <end position="28"/>
    </location>
</feature>
<dbReference type="CDD" id="cd16691">
    <property type="entry name" value="mRING-H2-C3H3C2_Mio"/>
    <property type="match status" value="1"/>
</dbReference>
<dbReference type="GO" id="GO:1904263">
    <property type="term" value="P:positive regulation of TORC1 signaling"/>
    <property type="evidence" value="ECO:0007669"/>
    <property type="project" value="TreeGrafter"/>
</dbReference>
<evidence type="ECO:0000259" key="6">
    <source>
        <dbReference type="Pfam" id="PF21719"/>
    </source>
</evidence>
<accession>A0A1Q5UQT0</accession>
<comment type="caution">
    <text evidence="7">The sequence shown here is derived from an EMBL/GenBank/DDBJ whole genome shotgun (WGS) entry which is preliminary data.</text>
</comment>
<comment type="similarity">
    <text evidence="1">Belongs to the WD repeat mio family.</text>
</comment>
<dbReference type="Proteomes" id="UP000186955">
    <property type="component" value="Unassembled WGS sequence"/>
</dbReference>
<name>A0A1Q5UQT0_9EURO</name>
<evidence type="ECO:0000259" key="5">
    <source>
        <dbReference type="Pfam" id="PF17034"/>
    </source>
</evidence>
<dbReference type="PANTHER" id="PTHR16453">
    <property type="entry name" value="WD40 DOMAIN-CONTAINING PROTEIN MIO FAMILY MEMBER"/>
    <property type="match status" value="1"/>
</dbReference>
<evidence type="ECO:0000256" key="2">
    <source>
        <dbReference type="ARBA" id="ARBA00022574"/>
    </source>
</evidence>
<sequence length="1056" mass="117105">MLEAALSARAARKKKEMWSGHHRADPRSAEPMSGQPIASSMPRASFLPPILPHQQLVHLSISPQERLWPQTQLTPLLEEGLSIMESAIRWSPSSTTAEQRFLSVDVTGKAFRLCKVTGYSASDKTLRHEVLSTLIDVPSFRAFDWSTSNENLIAVGQSSGEATILRLDASAKESLSFPVRNQRYCNAVAFSTHGLVASGLDRVRNDFCLNIWDVNQRLSPAGGTKGFPEPLRKLASSEPITSIKFFRDQPDTLVTGVKGQFVRIYDLREGPGNPSLQFQTRCVHNLAIDWLDENYIASCLPTKESTICLWDRRVGARLVSPSVGSSASSPDSNQSTAALQLKNVFNSDSSIWSLRFSKTKRGYLGALSSTGHFKTYDIAKDYQSEEYRASIDETFGQGSFKTYPEPVYTRHVRDVCLPFDHPTRGCEEKDRVVTFDFLNLSMSNQPSAITLDGHGQPRFVSARPPCPPVSLSSQGVLAYGVTSGDPDFTSIHPLSERISPISGLAENIRNRVLSSSKHPSTDSGQKSSVSRVLNSDPISSRELRERAMSVGTLGELLTAKEALTLSTIAQWRCREGYLFNEARNRSIVSDDPALQDLWTWIQRARSDSTGVAMVVNGLDMNYIGISNVWTNDMGHDFEQRRISTKDDDPKSVAEAIAHLDEQLNLPETKGCETAYPEHRRLCLRICGATQTYKELEETVKNLSSENQHTKAAALAVFHDEAKLAYLALRSNEPAQAHKLLAMAIAGAAKGDNSTDWEETCAEISKELTDPYARAILALVSKGDWNAVIQETTLPLKYRVEVALRWLPDDELTDYLSEATSEAIREGDIEGVVLTGLGHLAIGLFQSYIEKFNDVQTPVLAMSYTVPRIICHPPYVAQFEAWRETYRRQMNSWKLQLQRARFDVESRRFAVTVDGRKLIPPPPQQVSLTCNYCTRPLTQHDASSQISPSATVETVHPTVGNPLGATMSGTVCPRCGRHMPRCGVCTMWLGTPDPMSRGGSAADAAADPRKAARDEVMKRFVVFCINCNHGFHAHHAHDWFARHKVCPVAECNCICDR</sequence>
<dbReference type="InterPro" id="IPR015943">
    <property type="entry name" value="WD40/YVTN_repeat-like_dom_sf"/>
</dbReference>
<keyword evidence="3" id="KW-0677">Repeat</keyword>
<feature type="domain" description="MIOS-like alpha-solenoid" evidence="6">
    <location>
        <begin position="576"/>
        <end position="803"/>
    </location>
</feature>
<evidence type="ECO:0000256" key="3">
    <source>
        <dbReference type="ARBA" id="ARBA00022737"/>
    </source>
</evidence>
<dbReference type="Pfam" id="PF21719">
    <property type="entry name" value="MIOS_a-sol"/>
    <property type="match status" value="1"/>
</dbReference>
<dbReference type="InterPro" id="IPR036322">
    <property type="entry name" value="WD40_repeat_dom_sf"/>
</dbReference>
<dbReference type="Gene3D" id="2.130.10.10">
    <property type="entry name" value="YVTN repeat-like/Quinoprotein amine dehydrogenase"/>
    <property type="match status" value="1"/>
</dbReference>
<keyword evidence="8" id="KW-1185">Reference proteome</keyword>
<reference evidence="7 8" key="1">
    <citation type="submission" date="2016-10" db="EMBL/GenBank/DDBJ databases">
        <title>Genome sequence of the ascomycete fungus Penicillium subrubescens.</title>
        <authorList>
            <person name="De Vries R.P."/>
            <person name="Peng M."/>
            <person name="Dilokpimol A."/>
            <person name="Hilden K."/>
            <person name="Makela M.R."/>
            <person name="Grigoriev I."/>
            <person name="Riley R."/>
            <person name="Granchi Z."/>
        </authorList>
    </citation>
    <scope>NUCLEOTIDE SEQUENCE [LARGE SCALE GENOMIC DNA]</scope>
    <source>
        <strain evidence="7 8">CBS 132785</strain>
    </source>
</reference>
<feature type="region of interest" description="Disordered" evidence="4">
    <location>
        <begin position="12"/>
        <end position="38"/>
    </location>
</feature>
<evidence type="ECO:0000256" key="4">
    <source>
        <dbReference type="SAM" id="MobiDB-lite"/>
    </source>
</evidence>
<evidence type="ECO:0000256" key="1">
    <source>
        <dbReference type="ARBA" id="ARBA00009713"/>
    </source>
</evidence>
<proteinExistence type="inferred from homology"/>
<keyword evidence="2" id="KW-0853">WD repeat</keyword>
<dbReference type="GO" id="GO:0005737">
    <property type="term" value="C:cytoplasm"/>
    <property type="evidence" value="ECO:0007669"/>
    <property type="project" value="TreeGrafter"/>
</dbReference>
<dbReference type="STRING" id="1316194.A0A1Q5UQT0"/>
<dbReference type="PANTHER" id="PTHR16453:SF9">
    <property type="entry name" value="GATOR COMPLEX PROTEIN MIOS"/>
    <property type="match status" value="1"/>
</dbReference>
<dbReference type="SUPFAM" id="SSF50978">
    <property type="entry name" value="WD40 repeat-like"/>
    <property type="match status" value="1"/>
</dbReference>
<dbReference type="InterPro" id="IPR031488">
    <property type="entry name" value="Zn_ribbon_mio"/>
</dbReference>
<evidence type="ECO:0000313" key="7">
    <source>
        <dbReference type="EMBL" id="OKP14835.1"/>
    </source>
</evidence>
<dbReference type="EMBL" id="MNBE01000058">
    <property type="protein sequence ID" value="OKP14835.1"/>
    <property type="molecule type" value="Genomic_DNA"/>
</dbReference>
<organism evidence="7 8">
    <name type="scientific">Penicillium subrubescens</name>
    <dbReference type="NCBI Taxonomy" id="1316194"/>
    <lineage>
        <taxon>Eukaryota</taxon>
        <taxon>Fungi</taxon>
        <taxon>Dikarya</taxon>
        <taxon>Ascomycota</taxon>
        <taxon>Pezizomycotina</taxon>
        <taxon>Eurotiomycetes</taxon>
        <taxon>Eurotiomycetidae</taxon>
        <taxon>Eurotiales</taxon>
        <taxon>Aspergillaceae</taxon>
        <taxon>Penicillium</taxon>
    </lineage>
</organism>
<feature type="region of interest" description="Disordered" evidence="4">
    <location>
        <begin position="514"/>
        <end position="535"/>
    </location>
</feature>